<feature type="transmembrane region" description="Helical" evidence="1">
    <location>
        <begin position="42"/>
        <end position="62"/>
    </location>
</feature>
<dbReference type="AlphaFoldDB" id="A0A1B7VVF7"/>
<dbReference type="STRING" id="1803587.GCA_001593825_03385"/>
<reference evidence="2 3" key="1">
    <citation type="submission" date="2015-09" db="EMBL/GenBank/DDBJ databases">
        <title>Whole genome shotgun sequence assembly of Aphanizomenon flos-aquae UKL13.</title>
        <authorList>
            <person name="Driscoll C."/>
        </authorList>
    </citation>
    <scope>NUCLEOTIDE SEQUENCE [LARGE SCALE GENOMIC DNA]</scope>
    <source>
        <strain evidence="2">MDT13</strain>
    </source>
</reference>
<keyword evidence="1" id="KW-0812">Transmembrane</keyword>
<organism evidence="2 3">
    <name type="scientific">Aphanizomenon flos-aquae LD13</name>
    <dbReference type="NCBI Taxonomy" id="1710894"/>
    <lineage>
        <taxon>Bacteria</taxon>
        <taxon>Bacillati</taxon>
        <taxon>Cyanobacteriota</taxon>
        <taxon>Cyanophyceae</taxon>
        <taxon>Nostocales</taxon>
        <taxon>Aphanizomenonaceae</taxon>
        <taxon>Aphanizomenon</taxon>
    </lineage>
</organism>
<gene>
    <name evidence="2" type="ORF">AN481_12900</name>
</gene>
<evidence type="ECO:0000313" key="3">
    <source>
        <dbReference type="Proteomes" id="UP000092382"/>
    </source>
</evidence>
<dbReference type="EMBL" id="LJOY01000042">
    <property type="protein sequence ID" value="OBQ24884.1"/>
    <property type="molecule type" value="Genomic_DNA"/>
</dbReference>
<keyword evidence="1" id="KW-0472">Membrane</keyword>
<accession>A0A1B7VVF7</accession>
<comment type="caution">
    <text evidence="2">The sequence shown here is derived from an EMBL/GenBank/DDBJ whole genome shotgun (WGS) entry which is preliminary data.</text>
</comment>
<dbReference type="Proteomes" id="UP000092382">
    <property type="component" value="Unassembled WGS sequence"/>
</dbReference>
<evidence type="ECO:0000256" key="1">
    <source>
        <dbReference type="SAM" id="Phobius"/>
    </source>
</evidence>
<name>A0A1B7VVF7_APHFL</name>
<evidence type="ECO:0000313" key="2">
    <source>
        <dbReference type="EMBL" id="OBQ24884.1"/>
    </source>
</evidence>
<sequence length="131" mass="15124">MYIEQVLGNILIADNTDLSITQNAVQTEKVQVQYHNIQIPDLALSLAPLGFIFIWAIFLLLFHKIRNNNHDKTYLQSKILQKVPCKKCQFFANNHYLKCAVKPDNVMTEKAIDCSEYTPKKGSFSHKNLFH</sequence>
<proteinExistence type="predicted"/>
<keyword evidence="1" id="KW-1133">Transmembrane helix</keyword>
<protein>
    <submittedName>
        <fullName evidence="2">Uncharacterized protein</fullName>
    </submittedName>
</protein>
<dbReference type="PATRIC" id="fig|1710894.3.peg.466"/>